<protein>
    <recommendedName>
        <fullName evidence="4">Secreted protein</fullName>
    </recommendedName>
</protein>
<proteinExistence type="predicted"/>
<feature type="chain" id="PRO_5036812785" description="Secreted protein" evidence="1">
    <location>
        <begin position="29"/>
        <end position="132"/>
    </location>
</feature>
<evidence type="ECO:0000256" key="1">
    <source>
        <dbReference type="SAM" id="SignalP"/>
    </source>
</evidence>
<sequence>MSTVVRRCSLALAAAAMLTGMAATGAAAAPVAAGSSPPAATAPDTAASNYVQWKRLCGTTYAGYVESGKALTGKADDGSCDGHAWVRVKYKTGNWSAWKSGATSVKIDSPGNNIVAAQHKGCGSCDPITTEP</sequence>
<dbReference type="EMBL" id="JADEYC010000001">
    <property type="protein sequence ID" value="MBE9372914.1"/>
    <property type="molecule type" value="Genomic_DNA"/>
</dbReference>
<keyword evidence="1" id="KW-0732">Signal</keyword>
<gene>
    <name evidence="2" type="ORF">IQ251_00485</name>
</gene>
<accession>A0A929B4B1</accession>
<comment type="caution">
    <text evidence="2">The sequence shown here is derived from an EMBL/GenBank/DDBJ whole genome shotgun (WGS) entry which is preliminary data.</text>
</comment>
<keyword evidence="3" id="KW-1185">Reference proteome</keyword>
<feature type="signal peptide" evidence="1">
    <location>
        <begin position="1"/>
        <end position="28"/>
    </location>
</feature>
<organism evidence="2 3">
    <name type="scientific">Saccharopolyspora montiporae</name>
    <dbReference type="NCBI Taxonomy" id="2781240"/>
    <lineage>
        <taxon>Bacteria</taxon>
        <taxon>Bacillati</taxon>
        <taxon>Actinomycetota</taxon>
        <taxon>Actinomycetes</taxon>
        <taxon>Pseudonocardiales</taxon>
        <taxon>Pseudonocardiaceae</taxon>
        <taxon>Saccharopolyspora</taxon>
    </lineage>
</organism>
<dbReference type="RefSeq" id="WP_193926366.1">
    <property type="nucleotide sequence ID" value="NZ_JADEYC010000001.1"/>
</dbReference>
<reference evidence="2" key="1">
    <citation type="submission" date="2020-10" db="EMBL/GenBank/DDBJ databases">
        <title>Diversity and distribution of actinomycetes associated with coral in the coast of Hainan.</title>
        <authorList>
            <person name="Li F."/>
        </authorList>
    </citation>
    <scope>NUCLEOTIDE SEQUENCE</scope>
    <source>
        <strain evidence="2">HNM0983</strain>
    </source>
</reference>
<evidence type="ECO:0000313" key="3">
    <source>
        <dbReference type="Proteomes" id="UP000598360"/>
    </source>
</evidence>
<dbReference type="AlphaFoldDB" id="A0A929B4B1"/>
<dbReference type="Proteomes" id="UP000598360">
    <property type="component" value="Unassembled WGS sequence"/>
</dbReference>
<evidence type="ECO:0000313" key="2">
    <source>
        <dbReference type="EMBL" id="MBE9372914.1"/>
    </source>
</evidence>
<evidence type="ECO:0008006" key="4">
    <source>
        <dbReference type="Google" id="ProtNLM"/>
    </source>
</evidence>
<name>A0A929B4B1_9PSEU</name>